<dbReference type="InterPro" id="IPR043502">
    <property type="entry name" value="DNA/RNA_pol_sf"/>
</dbReference>
<reference evidence="2 3" key="1">
    <citation type="submission" date="2024-01" db="EMBL/GenBank/DDBJ databases">
        <title>The complete chloroplast genome sequence of Lithospermum erythrorhizon: insights into the phylogenetic relationship among Boraginaceae species and the maternal lineages of purple gromwells.</title>
        <authorList>
            <person name="Okada T."/>
            <person name="Watanabe K."/>
        </authorList>
    </citation>
    <scope>NUCLEOTIDE SEQUENCE [LARGE SCALE GENOMIC DNA]</scope>
</reference>
<feature type="compositionally biased region" description="Basic and acidic residues" evidence="1">
    <location>
        <begin position="7"/>
        <end position="31"/>
    </location>
</feature>
<comment type="caution">
    <text evidence="2">The sequence shown here is derived from an EMBL/GenBank/DDBJ whole genome shotgun (WGS) entry which is preliminary data.</text>
</comment>
<evidence type="ECO:0008006" key="4">
    <source>
        <dbReference type="Google" id="ProtNLM"/>
    </source>
</evidence>
<organism evidence="2 3">
    <name type="scientific">Lithospermum erythrorhizon</name>
    <name type="common">Purple gromwell</name>
    <name type="synonym">Lithospermum officinale var. erythrorhizon</name>
    <dbReference type="NCBI Taxonomy" id="34254"/>
    <lineage>
        <taxon>Eukaryota</taxon>
        <taxon>Viridiplantae</taxon>
        <taxon>Streptophyta</taxon>
        <taxon>Embryophyta</taxon>
        <taxon>Tracheophyta</taxon>
        <taxon>Spermatophyta</taxon>
        <taxon>Magnoliopsida</taxon>
        <taxon>eudicotyledons</taxon>
        <taxon>Gunneridae</taxon>
        <taxon>Pentapetalae</taxon>
        <taxon>asterids</taxon>
        <taxon>lamiids</taxon>
        <taxon>Boraginales</taxon>
        <taxon>Boraginaceae</taxon>
        <taxon>Boraginoideae</taxon>
        <taxon>Lithospermeae</taxon>
        <taxon>Lithospermum</taxon>
    </lineage>
</organism>
<dbReference type="SUPFAM" id="SSF56672">
    <property type="entry name" value="DNA/RNA polymerases"/>
    <property type="match status" value="1"/>
</dbReference>
<dbReference type="PANTHER" id="PTHR24559:SF431">
    <property type="entry name" value="RNA-DIRECTED DNA POLYMERASE HOMOLOG"/>
    <property type="match status" value="1"/>
</dbReference>
<evidence type="ECO:0000313" key="2">
    <source>
        <dbReference type="EMBL" id="GAA0173263.1"/>
    </source>
</evidence>
<protein>
    <recommendedName>
        <fullName evidence="4">Reverse transcriptase</fullName>
    </recommendedName>
</protein>
<sequence length="170" mass="19980">MEVNTMKNEEEKDNSPKETENGKKGEPHEEVQEVPFKQGKADKTFRIGARLEKEHQQKLIELVRGYEDVFAWGLEDMQGIDLVVAVHKLYVDSAFHPIKQKKRLFNDEKNKEIREEVQMLLKANMIRELKFPNWITNVVLVKKPNKKLRMCTILPTLTKLVLRTSTRYFA</sequence>
<gene>
    <name evidence="2" type="ORF">LIER_26918</name>
</gene>
<proteinExistence type="predicted"/>
<dbReference type="AlphaFoldDB" id="A0AAV3RDC1"/>
<dbReference type="PANTHER" id="PTHR24559">
    <property type="entry name" value="TRANSPOSON TY3-I GAG-POL POLYPROTEIN"/>
    <property type="match status" value="1"/>
</dbReference>
<dbReference type="InterPro" id="IPR053134">
    <property type="entry name" value="RNA-dir_DNA_polymerase"/>
</dbReference>
<name>A0AAV3RDC1_LITER</name>
<dbReference type="EMBL" id="BAABME010008518">
    <property type="protein sequence ID" value="GAA0173263.1"/>
    <property type="molecule type" value="Genomic_DNA"/>
</dbReference>
<dbReference type="Proteomes" id="UP001454036">
    <property type="component" value="Unassembled WGS sequence"/>
</dbReference>
<evidence type="ECO:0000313" key="3">
    <source>
        <dbReference type="Proteomes" id="UP001454036"/>
    </source>
</evidence>
<evidence type="ECO:0000256" key="1">
    <source>
        <dbReference type="SAM" id="MobiDB-lite"/>
    </source>
</evidence>
<dbReference type="Gene3D" id="3.10.10.10">
    <property type="entry name" value="HIV Type 1 Reverse Transcriptase, subunit A, domain 1"/>
    <property type="match status" value="1"/>
</dbReference>
<accession>A0AAV3RDC1</accession>
<feature type="region of interest" description="Disordered" evidence="1">
    <location>
        <begin position="1"/>
        <end position="37"/>
    </location>
</feature>
<keyword evidence="3" id="KW-1185">Reference proteome</keyword>